<dbReference type="PANTHER" id="PTHR23198:SF6">
    <property type="entry name" value="NUCLEAR PORE COMPLEX PROTEIN NUP98-NUP96"/>
    <property type="match status" value="1"/>
</dbReference>
<gene>
    <name evidence="2" type="ORF">POCTA_138.1.T0470157</name>
</gene>
<dbReference type="GO" id="GO:0044614">
    <property type="term" value="C:nuclear pore cytoplasmic filaments"/>
    <property type="evidence" value="ECO:0007669"/>
    <property type="project" value="TreeGrafter"/>
</dbReference>
<proteinExistence type="predicted"/>
<evidence type="ECO:0000259" key="1">
    <source>
        <dbReference type="PROSITE" id="PS51434"/>
    </source>
</evidence>
<dbReference type="Proteomes" id="UP000683925">
    <property type="component" value="Unassembled WGS sequence"/>
</dbReference>
<dbReference type="PROSITE" id="PS51434">
    <property type="entry name" value="NUP_C"/>
    <property type="match status" value="1"/>
</dbReference>
<dbReference type="GO" id="GO:0034398">
    <property type="term" value="P:telomere tethering at nuclear periphery"/>
    <property type="evidence" value="ECO:0007669"/>
    <property type="project" value="TreeGrafter"/>
</dbReference>
<dbReference type="OMA" id="SKFQDNC"/>
<accession>A0A8S1UNW4</accession>
<dbReference type="GO" id="GO:0006606">
    <property type="term" value="P:protein import into nucleus"/>
    <property type="evidence" value="ECO:0007669"/>
    <property type="project" value="TreeGrafter"/>
</dbReference>
<organism evidence="2 3">
    <name type="scientific">Paramecium octaurelia</name>
    <dbReference type="NCBI Taxonomy" id="43137"/>
    <lineage>
        <taxon>Eukaryota</taxon>
        <taxon>Sar</taxon>
        <taxon>Alveolata</taxon>
        <taxon>Ciliophora</taxon>
        <taxon>Intramacronucleata</taxon>
        <taxon>Oligohymenophorea</taxon>
        <taxon>Peniculida</taxon>
        <taxon>Parameciidae</taxon>
        <taxon>Paramecium</taxon>
    </lineage>
</organism>
<dbReference type="Pfam" id="PF04096">
    <property type="entry name" value="Nucleoporin2"/>
    <property type="match status" value="1"/>
</dbReference>
<name>A0A8S1UNW4_PAROT</name>
<dbReference type="OrthoDB" id="3797628at2759"/>
<dbReference type="AlphaFoldDB" id="A0A8S1UNW4"/>
<dbReference type="GO" id="GO:0003723">
    <property type="term" value="F:RNA binding"/>
    <property type="evidence" value="ECO:0007669"/>
    <property type="project" value="TreeGrafter"/>
</dbReference>
<sequence>MAINLFQSSTNNIFGPFNTNSNNFPTNNNFNPTVPGSYRGTFKSQRITYGLLDAEDQTSSLYTTNMFMQQEYKGISAIQIRLEDYYLIRSQQIQDNHKSQLEAAVRKNNFNSKLIRFTNQQNLKPPQFQDQNDIFRRQNNSFNQSNDLFKQPNSYQNIFYNTSDNNRKDIFSNNSNDLFNKNNNNNPPNIFNAPPSNNLFNTNNNSAANLFQQQTNNSNNIFSQNNNTRSYNSGNSNNTIFNQSTNIFSQQPNNNNNIFNSQNIFSNNNLFNSNNIFNQPQQNIFNQPMMFQYPNNSNVIQPILQAPLLGSIDYLKFQENQFKDFTQQVDSQIVMFEQQKQLSLEEYDCMLRESSKMNFDYRLQNQYTQSMKSSKTFKMQNQKSSNISNKTISIRQDKKTSSTYQAHSLNTETKSIFNREDRKPISKFQDNCQYTDSKSEFKSFVQRDERKSQSMYWLDIEIKFLESENSLTIYQEFQIKSRVYNVKQFIENHLENIEIFGSLTQQYFNNCQIYNENTLVVDNSIQLAKLSDHRLIFHYFYVKLPKLIRDGYSSNLHECPDLKQVQNFRVSNKYGKIVWTQPIDIYYIDLDKVVDIKQESIEVYDTNKIHELLKPEVGVKLNTESLITFKFLLKNPQINQMKFKNNLIAQAQKQGLQFISIDFQNQEYTVKSFHFSGYHFNSDYSNTDNQNYQDQQQQVEMQARGDGDISEQEENDQLCSEIQNEFELELKQKFDISFQDMRNKEKSINYQTSNVNINKFNSRLSQKIVIPLNFMQQNQQLQIDQNLLQNYFNHYHKQKQIKQSQTISILLLDCLYQCITPSEEIIRSFQLFNILFGVPTIDLVNFLQLQSNYVVSLQDVKKIPKLKNIRGLRLSLYLEQFKIYFNQVEFREQQIIQQQQQNPLQNVFISLNVKPKTHHNIKLNRSDWIDRFTDWRINRSQPQPLYEEQWWIELYNEQKDHQIVSSQYAALIYYLLKKTKKPLKEYEKLFEYLHNNLDTYTIILLNIILSKQKTVSEQLKLIGRAVIAKLLKSSMPKQLIFSILETYRDKVFQKEELIRVQSLLGKLGYFNNLDGQDIKDVDAQIDKKQFIQAARIIIEKKLENQYYSILGQTILPYLVICDYYNEGDLRLMIKHIIDNNNRDDDVIIICQMYLKDIQMNESSIMKWVTKNEYQYHLKQIMLKVQSDQT</sequence>
<feature type="domain" description="Peptidase S59" evidence="1">
    <location>
        <begin position="538"/>
        <end position="675"/>
    </location>
</feature>
<dbReference type="GO" id="GO:0000973">
    <property type="term" value="P:post-transcriptional tethering of RNA polymerase II gene DNA at nuclear periphery"/>
    <property type="evidence" value="ECO:0007669"/>
    <property type="project" value="TreeGrafter"/>
</dbReference>
<dbReference type="InterPro" id="IPR007230">
    <property type="entry name" value="Nup98_auto-Pept-S59_dom"/>
</dbReference>
<keyword evidence="3" id="KW-1185">Reference proteome</keyword>
<reference evidence="2" key="1">
    <citation type="submission" date="2021-01" db="EMBL/GenBank/DDBJ databases">
        <authorList>
            <consortium name="Genoscope - CEA"/>
            <person name="William W."/>
        </authorList>
    </citation>
    <scope>NUCLEOTIDE SEQUENCE</scope>
</reference>
<dbReference type="PANTHER" id="PTHR23198">
    <property type="entry name" value="NUCLEOPORIN"/>
    <property type="match status" value="1"/>
</dbReference>
<dbReference type="GO" id="GO:0006405">
    <property type="term" value="P:RNA export from nucleus"/>
    <property type="evidence" value="ECO:0007669"/>
    <property type="project" value="TreeGrafter"/>
</dbReference>
<protein>
    <recommendedName>
        <fullName evidence="1">Peptidase S59 domain-containing protein</fullName>
    </recommendedName>
</protein>
<dbReference type="GO" id="GO:0008139">
    <property type="term" value="F:nuclear localization sequence binding"/>
    <property type="evidence" value="ECO:0007669"/>
    <property type="project" value="TreeGrafter"/>
</dbReference>
<comment type="caution">
    <text evidence="2">The sequence shown here is derived from an EMBL/GenBank/DDBJ whole genome shotgun (WGS) entry which is preliminary data.</text>
</comment>
<dbReference type="GO" id="GO:0017056">
    <property type="term" value="F:structural constituent of nuclear pore"/>
    <property type="evidence" value="ECO:0007669"/>
    <property type="project" value="InterPro"/>
</dbReference>
<evidence type="ECO:0000313" key="2">
    <source>
        <dbReference type="EMBL" id="CAD8165847.1"/>
    </source>
</evidence>
<evidence type="ECO:0000313" key="3">
    <source>
        <dbReference type="Proteomes" id="UP000683925"/>
    </source>
</evidence>
<dbReference type="EMBL" id="CAJJDP010000047">
    <property type="protein sequence ID" value="CAD8165847.1"/>
    <property type="molecule type" value="Genomic_DNA"/>
</dbReference>
<dbReference type="InterPro" id="IPR037665">
    <property type="entry name" value="Nucleoporin_S59-like"/>
</dbReference>